<organism evidence="1 2">
    <name type="scientific">Larkinella arboricola</name>
    <dbReference type="NCBI Taxonomy" id="643671"/>
    <lineage>
        <taxon>Bacteria</taxon>
        <taxon>Pseudomonadati</taxon>
        <taxon>Bacteroidota</taxon>
        <taxon>Cytophagia</taxon>
        <taxon>Cytophagales</taxon>
        <taxon>Spirosomataceae</taxon>
        <taxon>Larkinella</taxon>
    </lineage>
</organism>
<dbReference type="GO" id="GO:0001681">
    <property type="term" value="F:sialate O-acetylesterase activity"/>
    <property type="evidence" value="ECO:0007669"/>
    <property type="project" value="InterPro"/>
</dbReference>
<name>A0A327X9B2_LARAB</name>
<evidence type="ECO:0000313" key="2">
    <source>
        <dbReference type="Proteomes" id="UP000248790"/>
    </source>
</evidence>
<reference evidence="1 2" key="1">
    <citation type="submission" date="2018-06" db="EMBL/GenBank/DDBJ databases">
        <title>Genomic Encyclopedia of Archaeal and Bacterial Type Strains, Phase II (KMG-II): from individual species to whole genera.</title>
        <authorList>
            <person name="Goeker M."/>
        </authorList>
    </citation>
    <scope>NUCLEOTIDE SEQUENCE [LARGE SCALE GENOMIC DNA]</scope>
    <source>
        <strain evidence="1 2">DSM 21851</strain>
    </source>
</reference>
<dbReference type="GO" id="GO:0005975">
    <property type="term" value="P:carbohydrate metabolic process"/>
    <property type="evidence" value="ECO:0007669"/>
    <property type="project" value="TreeGrafter"/>
</dbReference>
<dbReference type="InterPro" id="IPR039329">
    <property type="entry name" value="SIAE"/>
</dbReference>
<evidence type="ECO:0000313" key="1">
    <source>
        <dbReference type="EMBL" id="RAK03281.1"/>
    </source>
</evidence>
<dbReference type="AlphaFoldDB" id="A0A327X9B2"/>
<dbReference type="EMBL" id="QLMC01000001">
    <property type="protein sequence ID" value="RAK03281.1"/>
    <property type="molecule type" value="Genomic_DNA"/>
</dbReference>
<dbReference type="RefSeq" id="WP_229310568.1">
    <property type="nucleotide sequence ID" value="NZ_QLMC01000001.1"/>
</dbReference>
<accession>A0A327X9B2</accession>
<gene>
    <name evidence="1" type="ORF">LX87_01403</name>
</gene>
<proteinExistence type="predicted"/>
<keyword evidence="2" id="KW-1185">Reference proteome</keyword>
<dbReference type="PANTHER" id="PTHR22901:SF0">
    <property type="entry name" value="SIALATE O-ACETYLESTERASE"/>
    <property type="match status" value="1"/>
</dbReference>
<sequence>MEISGNKAVLTFDNVGGGLTTTDKYGYLKGFEVAGADHKFYWAKAEIQGDKVVVYASEVATPVSVHYGWADDNGEVNLYNKEGLPAVPFRTDTWKGITEAATFK</sequence>
<comment type="caution">
    <text evidence="1">The sequence shown here is derived from an EMBL/GenBank/DDBJ whole genome shotgun (WGS) entry which is preliminary data.</text>
</comment>
<protein>
    <submittedName>
        <fullName evidence="1">Sialate O-acetylesterase</fullName>
    </submittedName>
</protein>
<dbReference type="Proteomes" id="UP000248790">
    <property type="component" value="Unassembled WGS sequence"/>
</dbReference>
<dbReference type="PANTHER" id="PTHR22901">
    <property type="entry name" value="SIALATE O-ACETYLESTERASE"/>
    <property type="match status" value="1"/>
</dbReference>